<comment type="caution">
    <text evidence="3">The sequence shown here is derived from an EMBL/GenBank/DDBJ whole genome shotgun (WGS) entry which is preliminary data.</text>
</comment>
<feature type="compositionally biased region" description="Acidic residues" evidence="1">
    <location>
        <begin position="827"/>
        <end position="843"/>
    </location>
</feature>
<dbReference type="PANTHER" id="PTHR11439">
    <property type="entry name" value="GAG-POL-RELATED RETROTRANSPOSON"/>
    <property type="match status" value="1"/>
</dbReference>
<feature type="region of interest" description="Disordered" evidence="1">
    <location>
        <begin position="623"/>
        <end position="643"/>
    </location>
</feature>
<feature type="region of interest" description="Disordered" evidence="1">
    <location>
        <begin position="1243"/>
        <end position="1350"/>
    </location>
</feature>
<keyword evidence="4" id="KW-1185">Reference proteome</keyword>
<dbReference type="InterPro" id="IPR003034">
    <property type="entry name" value="SAP_dom"/>
</dbReference>
<feature type="compositionally biased region" description="Low complexity" evidence="1">
    <location>
        <begin position="277"/>
        <end position="294"/>
    </location>
</feature>
<dbReference type="InterPro" id="IPR013103">
    <property type="entry name" value="RVT_2"/>
</dbReference>
<dbReference type="PROSITE" id="PS50800">
    <property type="entry name" value="SAP"/>
    <property type="match status" value="1"/>
</dbReference>
<accession>A0A1Q9CSN8</accession>
<feature type="region of interest" description="Disordered" evidence="1">
    <location>
        <begin position="812"/>
        <end position="863"/>
    </location>
</feature>
<dbReference type="CDD" id="cd09272">
    <property type="entry name" value="RNase_HI_RT_Ty1"/>
    <property type="match status" value="1"/>
</dbReference>
<dbReference type="OrthoDB" id="444282at2759"/>
<dbReference type="InterPro" id="IPR036361">
    <property type="entry name" value="SAP_dom_sf"/>
</dbReference>
<dbReference type="Proteomes" id="UP000186817">
    <property type="component" value="Unassembled WGS sequence"/>
</dbReference>
<feature type="domain" description="SAP" evidence="2">
    <location>
        <begin position="2053"/>
        <end position="2087"/>
    </location>
</feature>
<name>A0A1Q9CSN8_SYMMI</name>
<feature type="compositionally biased region" description="Basic residues" evidence="1">
    <location>
        <begin position="69"/>
        <end position="92"/>
    </location>
</feature>
<feature type="region of interest" description="Disordered" evidence="1">
    <location>
        <begin position="1954"/>
        <end position="2021"/>
    </location>
</feature>
<feature type="region of interest" description="Disordered" evidence="1">
    <location>
        <begin position="240"/>
        <end position="294"/>
    </location>
</feature>
<dbReference type="Pfam" id="PF02037">
    <property type="entry name" value="SAP"/>
    <property type="match status" value="1"/>
</dbReference>
<feature type="compositionally biased region" description="Polar residues" evidence="1">
    <location>
        <begin position="2001"/>
        <end position="2019"/>
    </location>
</feature>
<feature type="compositionally biased region" description="Basic residues" evidence="1">
    <location>
        <begin position="253"/>
        <end position="265"/>
    </location>
</feature>
<feature type="compositionally biased region" description="Low complexity" evidence="1">
    <location>
        <begin position="1249"/>
        <end position="1258"/>
    </location>
</feature>
<evidence type="ECO:0000256" key="1">
    <source>
        <dbReference type="SAM" id="MobiDB-lite"/>
    </source>
</evidence>
<dbReference type="EMBL" id="LSRX01000946">
    <property type="protein sequence ID" value="OLP85944.1"/>
    <property type="molecule type" value="Genomic_DNA"/>
</dbReference>
<feature type="compositionally biased region" description="Basic and acidic residues" evidence="1">
    <location>
        <begin position="1299"/>
        <end position="1317"/>
    </location>
</feature>
<feature type="compositionally biased region" description="Basic and acidic residues" evidence="1">
    <location>
        <begin position="557"/>
        <end position="582"/>
    </location>
</feature>
<dbReference type="PANTHER" id="PTHR11439:SF483">
    <property type="entry name" value="PEPTIDE SYNTHASE GLIP-LIKE, PUTATIVE (AFU_ORTHOLOGUE AFUA_3G12920)-RELATED"/>
    <property type="match status" value="1"/>
</dbReference>
<sequence length="2143" mass="236459">MSQNICFRLEGDSASPSTACKLNLAGEPRAVAEGGRASAHPLRVEACALPRCWAVALRRTPGGPISRTGKGRRGGGKRNSPKGRGAKGKKGPVGKPSQQTKAKAKKRPHKGKRRGLRSTEALVKRSDLGFEDAAEEVIRRTVAAKKAPTPSKFAATVKGIRVPKLRIVPEIRQLRKDWPSLSFRERVERKASLRDITPPGTVGQFLLRDFNEACSTCDERNKRNKPSVLQFARQSFVRQKRKLRLEREGQKAKKEKKKRRVRKKPLLTEDEADDEGQGQQEETSSEAMQQMQGTMQQQQQQIQVLQAAQQATTAQQQQQQQQPSQAAGSQSGPGVGAFGLLPLVDTRGLGKPEVFRGDPAAYNDWVFVLRSYMGAMDRRYQSLLTRAEGSEMPLWNRGLTAEEQGLSTQLYYVLVMLCRERALDKLHNSGENEGLEAYRQLYVEYNPRLNSRYVGLLLQILQYRFEGDLVAGIEAFERKVREYEKQSGKDVDDDTIIGVVILGISDPTVKEHLVRHAGRLDSWKKMRAEILEIARTQKYLQGGPQPMDIGAVPKGKGRGDKNKEQPKGKDKDSKGKKGKEGKGSGGSSSSTAAAAKQKGPYFYCQKMGHTKAECRKRLADLKKAEQKGGKGRPAAAVPEEEPEQESVAASTLCVAVPACSFPTESPKHKLLVDTGAGGGLAPCGFDFGAREVPGPRVSMTTVTGEPLELGKKKVSSLQHEKVSVSFAYRESKDVSFPVISMSEASSKGTWLVIGPNTQCLVPKDQGWKLEEALKQSKKVPLLKEKGVYWLEAQQGTPNASPESMIAAPAAREIRAEDADDSALPAQEDAEPLGDAPLGEDPEPEGERGKKARHKKVPPSVSAEVRAEHDLTHLPFRSWCEHCIKGKATEDFHRKREEEKKDDAARYCIDYCFFTKSFAQDHAATKADEFKEARPESKAVLVCRDQKSGALFAGVANTKGSGDVYSVALALEGLKFCGHPNILLVSDTEPAIRSVADELVKQYPKKATAQPVPKNDPQANGAAERAVLELGNQVRTLKVAFESRYPTVKVTEESVVFPWLVRHAAWLCTRFGVKQDGRTAYERLRNRSYKGEIAEFGEVVMYKISNQGLRKLEEKWSSGVWLGKSLNNDEHFVATADGIQRCRSVRRRVESKRFDPTFVNRMTGLPWQPRGVPERTPLAPGQPLPKTRLEGVVSKPRGVYITAERQIKYGRTPGCPGCDVPYGDAPGKHSPECRERFTKLVEAENKKTEAAPGRSSSGSAGEGLDGSFRDRPPGHGGDVPMGADDGPSSKAQTAAGEGASGRKREASPPEGDRAKEARSSTSPPESPRIPGRKREADGPPAEGEEEEFVAGLPTIHVCSIITEEPPDEVRRKYFDERTGEELDQEMVMKGREKEMDKMKAFEVKSDISYEEARKKGLRLVKSRWIDTAKEIEGKPGVRSRLVAQEVNTYKREDVSMGTPPVRVHRAVVSHAATARPGQKESRKLVARYDVSVAFFHADNSEKIGVIPPASEGTPNVIWELHKAMNGTREASRQWGAKIREVSTGNGMSELLLCPNTYYWEDEDLALSCHGDDFLASGERKALDKLDEIMKKNYEVKILPRIGNPLYGGEAKEGKHLGRVIKWTGEGFTWECDPKYSPLVVEELGLQGCKGVDTPASKATGVGNRDAQKELEPQRAEIFRRVAGTILYMSVDRPTLQFAASELAEGMAKPLEIHWLRLKRIGKYIAKFPVERWHFDLQETPSTLESFSDSDWATNKENRRSMSSTYQRFGKHLLDCCCGRQSLVALSSGEAEFYAMVKTAAEGKLTTEILRHFGWQVHHRVLSDSSAARSMAQRVGCGKVKHLSLKQMWIQQSVRNKELSIGKVDTLMNLADLGTKALESSRLDSLVKQLPLERGLLAAVVASCLTMAQATEGQGTGFLVTVDWYLIVVHVLALVGLWFLMVKASGLVLSFGRSLSRGLQGWGGRPESSVDLDAMARRRSSSTGVESSGEQRDSASVAHRRSSSTVVESSGEQRDSASVVSSPGLFSEVRQRTGVGEPAGEGGFEEKARVVRDTLALLPVGELREALREEGLPVSGLKGDLVNRLSLVFLESGTGQQRQEIDKPSVRQLRYVLWITKRVSSARIRYNILKSRTATSEWIARNKPE</sequence>
<dbReference type="OMA" id="CIACDEP"/>
<evidence type="ECO:0000313" key="4">
    <source>
        <dbReference type="Proteomes" id="UP000186817"/>
    </source>
</evidence>
<proteinExistence type="predicted"/>
<feature type="region of interest" description="Disordered" evidence="1">
    <location>
        <begin position="541"/>
        <end position="593"/>
    </location>
</feature>
<feature type="region of interest" description="Disordered" evidence="1">
    <location>
        <begin position="59"/>
        <end position="120"/>
    </location>
</feature>
<gene>
    <name evidence="3" type="ORF">AK812_SmicGene33009</name>
</gene>
<feature type="compositionally biased region" description="Basic residues" evidence="1">
    <location>
        <begin position="102"/>
        <end position="116"/>
    </location>
</feature>
<dbReference type="Gene3D" id="1.10.720.30">
    <property type="entry name" value="SAP domain"/>
    <property type="match status" value="1"/>
</dbReference>
<reference evidence="3 4" key="1">
    <citation type="submission" date="2016-02" db="EMBL/GenBank/DDBJ databases">
        <title>Genome analysis of coral dinoflagellate symbionts highlights evolutionary adaptations to a symbiotic lifestyle.</title>
        <authorList>
            <person name="Aranda M."/>
            <person name="Li Y."/>
            <person name="Liew Y.J."/>
            <person name="Baumgarten S."/>
            <person name="Simakov O."/>
            <person name="Wilson M."/>
            <person name="Piel J."/>
            <person name="Ashoor H."/>
            <person name="Bougouffa S."/>
            <person name="Bajic V.B."/>
            <person name="Ryu T."/>
            <person name="Ravasi T."/>
            <person name="Bayer T."/>
            <person name="Micklem G."/>
            <person name="Kim H."/>
            <person name="Bhak J."/>
            <person name="Lajeunesse T.C."/>
            <person name="Voolstra C.R."/>
        </authorList>
    </citation>
    <scope>NUCLEOTIDE SEQUENCE [LARGE SCALE GENOMIC DNA]</scope>
    <source>
        <strain evidence="3 4">CCMP2467</strain>
    </source>
</reference>
<dbReference type="Pfam" id="PF07727">
    <property type="entry name" value="RVT_2"/>
    <property type="match status" value="1"/>
</dbReference>
<feature type="region of interest" description="Disordered" evidence="1">
    <location>
        <begin position="1164"/>
        <end position="1188"/>
    </location>
</feature>
<protein>
    <submittedName>
        <fullName evidence="3">Retrovirus-related Pol polyprotein from transposon TNT 1-94</fullName>
    </submittedName>
</protein>
<evidence type="ECO:0000313" key="3">
    <source>
        <dbReference type="EMBL" id="OLP85944.1"/>
    </source>
</evidence>
<evidence type="ECO:0000259" key="2">
    <source>
        <dbReference type="PROSITE" id="PS50800"/>
    </source>
</evidence>
<organism evidence="3 4">
    <name type="scientific">Symbiodinium microadriaticum</name>
    <name type="common">Dinoflagellate</name>
    <name type="synonym">Zooxanthella microadriatica</name>
    <dbReference type="NCBI Taxonomy" id="2951"/>
    <lineage>
        <taxon>Eukaryota</taxon>
        <taxon>Sar</taxon>
        <taxon>Alveolata</taxon>
        <taxon>Dinophyceae</taxon>
        <taxon>Suessiales</taxon>
        <taxon>Symbiodiniaceae</taxon>
        <taxon>Symbiodinium</taxon>
    </lineage>
</organism>